<dbReference type="SUPFAM" id="SSF161084">
    <property type="entry name" value="MAPEG domain-like"/>
    <property type="match status" value="1"/>
</dbReference>
<dbReference type="Proteomes" id="UP000218332">
    <property type="component" value="Unassembled WGS sequence"/>
</dbReference>
<dbReference type="Proteomes" id="UP000245887">
    <property type="component" value="Unassembled WGS sequence"/>
</dbReference>
<gene>
    <name evidence="7" type="ORF">C8D92_10526</name>
    <name evidence="6" type="ORF">CF392_08245</name>
</gene>
<evidence type="ECO:0000256" key="3">
    <source>
        <dbReference type="ARBA" id="ARBA00022989"/>
    </source>
</evidence>
<organism evidence="6 8">
    <name type="scientific">Tamilnaduibacter salinus</name>
    <dbReference type="NCBI Taxonomy" id="1484056"/>
    <lineage>
        <taxon>Bacteria</taxon>
        <taxon>Pseudomonadati</taxon>
        <taxon>Pseudomonadota</taxon>
        <taxon>Gammaproteobacteria</taxon>
        <taxon>Pseudomonadales</taxon>
        <taxon>Marinobacteraceae</taxon>
        <taxon>Tamilnaduibacter</taxon>
    </lineage>
</organism>
<comment type="subcellular location">
    <subcellularLocation>
        <location evidence="1">Membrane</location>
    </subcellularLocation>
</comment>
<reference evidence="7 9" key="2">
    <citation type="submission" date="2018-04" db="EMBL/GenBank/DDBJ databases">
        <title>Genomic Encyclopedia of Type Strains, Phase IV (KMG-IV): sequencing the most valuable type-strain genomes for metagenomic binning, comparative biology and taxonomic classification.</title>
        <authorList>
            <person name="Goeker M."/>
        </authorList>
    </citation>
    <scope>NUCLEOTIDE SEQUENCE [LARGE SCALE GENOMIC DNA]</scope>
    <source>
        <strain evidence="7 9">DSM 28688</strain>
    </source>
</reference>
<dbReference type="EMBL" id="NMPM01000042">
    <property type="protein sequence ID" value="PAV25955.1"/>
    <property type="molecule type" value="Genomic_DNA"/>
</dbReference>
<dbReference type="GO" id="GO:0016020">
    <property type="term" value="C:membrane"/>
    <property type="evidence" value="ECO:0007669"/>
    <property type="project" value="UniProtKB-SubCell"/>
</dbReference>
<dbReference type="RefSeq" id="WP_095610982.1">
    <property type="nucleotide sequence ID" value="NZ_NMPM01000042.1"/>
</dbReference>
<evidence type="ECO:0000313" key="6">
    <source>
        <dbReference type="EMBL" id="PAV25955.1"/>
    </source>
</evidence>
<dbReference type="AlphaFoldDB" id="A0A2A2I4A3"/>
<dbReference type="InterPro" id="IPR023352">
    <property type="entry name" value="MAPEG-like_dom_sf"/>
</dbReference>
<dbReference type="PANTHER" id="PTHR35814">
    <property type="match status" value="1"/>
</dbReference>
<evidence type="ECO:0000313" key="8">
    <source>
        <dbReference type="Proteomes" id="UP000218332"/>
    </source>
</evidence>
<keyword evidence="8" id="KW-1185">Reference proteome</keyword>
<dbReference type="EMBL" id="QEKQ01000005">
    <property type="protein sequence ID" value="PVY76273.1"/>
    <property type="molecule type" value="Genomic_DNA"/>
</dbReference>
<proteinExistence type="predicted"/>
<evidence type="ECO:0000256" key="5">
    <source>
        <dbReference type="SAM" id="Phobius"/>
    </source>
</evidence>
<feature type="transmembrane region" description="Helical" evidence="5">
    <location>
        <begin position="72"/>
        <end position="96"/>
    </location>
</feature>
<keyword evidence="2 5" id="KW-0812">Transmembrane</keyword>
<evidence type="ECO:0000256" key="4">
    <source>
        <dbReference type="ARBA" id="ARBA00023136"/>
    </source>
</evidence>
<keyword evidence="3 5" id="KW-1133">Transmembrane helix</keyword>
<dbReference type="Gene3D" id="1.20.120.550">
    <property type="entry name" value="Membrane associated eicosanoid/glutathione metabolism-like domain"/>
    <property type="match status" value="1"/>
</dbReference>
<keyword evidence="4 5" id="KW-0472">Membrane</keyword>
<evidence type="ECO:0000313" key="7">
    <source>
        <dbReference type="EMBL" id="PVY76273.1"/>
    </source>
</evidence>
<protein>
    <submittedName>
        <fullName evidence="6">Glutathione metabolism protein</fullName>
    </submittedName>
</protein>
<dbReference type="Pfam" id="PF01124">
    <property type="entry name" value="MAPEG"/>
    <property type="match status" value="1"/>
</dbReference>
<dbReference type="OrthoDB" id="8537976at2"/>
<feature type="transmembrane region" description="Helical" evidence="5">
    <location>
        <begin position="108"/>
        <end position="128"/>
    </location>
</feature>
<dbReference type="PANTHER" id="PTHR35814:SF1">
    <property type="entry name" value="GLUTATHIONE S-TRANSFERASE-RELATED"/>
    <property type="match status" value="1"/>
</dbReference>
<evidence type="ECO:0000256" key="1">
    <source>
        <dbReference type="ARBA" id="ARBA00004370"/>
    </source>
</evidence>
<evidence type="ECO:0000256" key="2">
    <source>
        <dbReference type="ARBA" id="ARBA00022692"/>
    </source>
</evidence>
<name>A0A2A2I4A3_9GAMM</name>
<dbReference type="InterPro" id="IPR001129">
    <property type="entry name" value="Membr-assoc_MAPEG"/>
</dbReference>
<evidence type="ECO:0000313" key="9">
    <source>
        <dbReference type="Proteomes" id="UP000245887"/>
    </source>
</evidence>
<accession>A0A2A2I4A3</accession>
<feature type="transmembrane region" description="Helical" evidence="5">
    <location>
        <begin position="6"/>
        <end position="26"/>
    </location>
</feature>
<reference evidence="6 8" key="1">
    <citation type="submission" date="2017-07" db="EMBL/GenBank/DDBJ databases">
        <title>Tamlnaduibacter salinus (Mi-7) genome sequencing.</title>
        <authorList>
            <person name="Verma A."/>
            <person name="Krishnamurthi S."/>
        </authorList>
    </citation>
    <scope>NUCLEOTIDE SEQUENCE [LARGE SCALE GENOMIC DNA]</scope>
    <source>
        <strain evidence="6 8">Mi-7</strain>
    </source>
</reference>
<comment type="caution">
    <text evidence="6">The sequence shown here is derived from an EMBL/GenBank/DDBJ whole genome shotgun (WGS) entry which is preliminary data.</text>
</comment>
<sequence>MIIPVTAVFAALTALLMLFLAARVVAFRRRLKLGMGDGGDRDCQVAIRAHANLVEYAPIMLIMLAIGELNGVSATLIYMVGMMFILGRFLHAWGFIRSRGGAHMGRMVGVALNWLAMLAMAALLLINVGRVAA</sequence>